<comment type="caution">
    <text evidence="3">The sequence shown here is derived from an EMBL/GenBank/DDBJ whole genome shotgun (WGS) entry which is preliminary data.</text>
</comment>
<evidence type="ECO:0000259" key="2">
    <source>
        <dbReference type="PROSITE" id="PS50164"/>
    </source>
</evidence>
<name>A0A0G0D0U0_9BACT</name>
<dbReference type="SUPFAM" id="SSF82771">
    <property type="entry name" value="GIY-YIG endonuclease"/>
    <property type="match status" value="1"/>
</dbReference>
<dbReference type="PANTHER" id="PTHR34477:SF1">
    <property type="entry name" value="UPF0213 PROTEIN YHBQ"/>
    <property type="match status" value="1"/>
</dbReference>
<dbReference type="PROSITE" id="PS50164">
    <property type="entry name" value="GIY_YIG"/>
    <property type="match status" value="1"/>
</dbReference>
<dbReference type="EMBL" id="LBRB01000027">
    <property type="protein sequence ID" value="KKP87929.1"/>
    <property type="molecule type" value="Genomic_DNA"/>
</dbReference>
<keyword evidence="3" id="KW-0540">Nuclease</keyword>
<dbReference type="AlphaFoldDB" id="A0A0G0D0U0"/>
<keyword evidence="3" id="KW-0255">Endonuclease</keyword>
<dbReference type="PANTHER" id="PTHR34477">
    <property type="entry name" value="UPF0213 PROTEIN YHBQ"/>
    <property type="match status" value="1"/>
</dbReference>
<dbReference type="Pfam" id="PF01541">
    <property type="entry name" value="GIY-YIG"/>
    <property type="match status" value="1"/>
</dbReference>
<gene>
    <name evidence="3" type="ORF">UR93_C0027G0006</name>
</gene>
<sequence length="86" mass="10188">MYYVYVIKSVGEDWYYVGLTNNVNKRLHQHNLAQSTSTKAHSPFKLIYSKSFTDRMSARDYEKFLKIHSNKEKLIKSLQIAEVAKW</sequence>
<evidence type="ECO:0000313" key="4">
    <source>
        <dbReference type="Proteomes" id="UP000034316"/>
    </source>
</evidence>
<dbReference type="Gene3D" id="3.40.1440.10">
    <property type="entry name" value="GIY-YIG endonuclease"/>
    <property type="match status" value="1"/>
</dbReference>
<accession>A0A0G0D0U0</accession>
<evidence type="ECO:0000313" key="3">
    <source>
        <dbReference type="EMBL" id="KKP87929.1"/>
    </source>
</evidence>
<dbReference type="STRING" id="1618333.UR93_C0027G0006"/>
<evidence type="ECO:0000256" key="1">
    <source>
        <dbReference type="ARBA" id="ARBA00007435"/>
    </source>
</evidence>
<dbReference type="Proteomes" id="UP000034316">
    <property type="component" value="Unassembled WGS sequence"/>
</dbReference>
<proteinExistence type="inferred from homology"/>
<reference evidence="3 4" key="1">
    <citation type="journal article" date="2015" name="Nature">
        <title>rRNA introns, odd ribosomes, and small enigmatic genomes across a large radiation of phyla.</title>
        <authorList>
            <person name="Brown C.T."/>
            <person name="Hug L.A."/>
            <person name="Thomas B.C."/>
            <person name="Sharon I."/>
            <person name="Castelle C.J."/>
            <person name="Singh A."/>
            <person name="Wilkins M.J."/>
            <person name="Williams K.H."/>
            <person name="Banfield J.F."/>
        </authorList>
    </citation>
    <scope>NUCLEOTIDE SEQUENCE [LARGE SCALE GENOMIC DNA]</scope>
</reference>
<dbReference type="InterPro" id="IPR035901">
    <property type="entry name" value="GIY-YIG_endonuc_sf"/>
</dbReference>
<dbReference type="InterPro" id="IPR000305">
    <property type="entry name" value="GIY-YIG_endonuc"/>
</dbReference>
<keyword evidence="3" id="KW-0378">Hydrolase</keyword>
<dbReference type="GO" id="GO:0004519">
    <property type="term" value="F:endonuclease activity"/>
    <property type="evidence" value="ECO:0007669"/>
    <property type="project" value="UniProtKB-KW"/>
</dbReference>
<comment type="similarity">
    <text evidence="1">Belongs to the UPF0213 family.</text>
</comment>
<protein>
    <submittedName>
        <fullName evidence="3">Endonuclease</fullName>
    </submittedName>
</protein>
<dbReference type="InterPro" id="IPR050190">
    <property type="entry name" value="UPF0213_domain"/>
</dbReference>
<feature type="domain" description="GIY-YIG" evidence="2">
    <location>
        <begin position="1"/>
        <end position="75"/>
    </location>
</feature>
<organism evidence="3 4">
    <name type="scientific">Berkelbacteria bacterium GW2011_GWA2_35_9</name>
    <dbReference type="NCBI Taxonomy" id="1618333"/>
    <lineage>
        <taxon>Bacteria</taxon>
        <taxon>Candidatus Berkelbacteria</taxon>
    </lineage>
</organism>